<sequence length="223" mass="24331">MATAQTPSLLAIPVEIQLAICAQIVESFRRDGHGAPPIPARPDPTPTWRKDTLENFAALGGLARTCKTLEQLTAPMLFERVEVSIFRPTTFVQIIRHFSRFGHIAAYVRHLTIGSAWDASTLSASQASFLLQEGQRLGLSLLPDRLPDLVSDPVESKSMLIDVLLCQVPAVRKLVLSLSQHLYLCEGSASSVLSYPAWRPGSIPSVLSYAARLPDSFALGSLR</sequence>
<dbReference type="AlphaFoldDB" id="A0AAN6ML24"/>
<accession>A0AAN6ML24</accession>
<protein>
    <submittedName>
        <fullName evidence="1">Uncharacterized protein</fullName>
    </submittedName>
</protein>
<feature type="non-terminal residue" evidence="1">
    <location>
        <position position="223"/>
    </location>
</feature>
<proteinExistence type="predicted"/>
<reference evidence="1" key="1">
    <citation type="journal article" date="2023" name="Mol. Phylogenet. Evol.">
        <title>Genome-scale phylogeny and comparative genomics of the fungal order Sordariales.</title>
        <authorList>
            <person name="Hensen N."/>
            <person name="Bonometti L."/>
            <person name="Westerberg I."/>
            <person name="Brannstrom I.O."/>
            <person name="Guillou S."/>
            <person name="Cros-Aarteil S."/>
            <person name="Calhoun S."/>
            <person name="Haridas S."/>
            <person name="Kuo A."/>
            <person name="Mondo S."/>
            <person name="Pangilinan J."/>
            <person name="Riley R."/>
            <person name="LaButti K."/>
            <person name="Andreopoulos B."/>
            <person name="Lipzen A."/>
            <person name="Chen C."/>
            <person name="Yan M."/>
            <person name="Daum C."/>
            <person name="Ng V."/>
            <person name="Clum A."/>
            <person name="Steindorff A."/>
            <person name="Ohm R.A."/>
            <person name="Martin F."/>
            <person name="Silar P."/>
            <person name="Natvig D.O."/>
            <person name="Lalanne C."/>
            <person name="Gautier V."/>
            <person name="Ament-Velasquez S.L."/>
            <person name="Kruys A."/>
            <person name="Hutchinson M.I."/>
            <person name="Powell A.J."/>
            <person name="Barry K."/>
            <person name="Miller A.N."/>
            <person name="Grigoriev I.V."/>
            <person name="Debuchy R."/>
            <person name="Gladieux P."/>
            <person name="Hiltunen Thoren M."/>
            <person name="Johannesson H."/>
        </authorList>
    </citation>
    <scope>NUCLEOTIDE SEQUENCE</scope>
    <source>
        <strain evidence="1">CBS 103.79</strain>
    </source>
</reference>
<dbReference type="Proteomes" id="UP001303889">
    <property type="component" value="Unassembled WGS sequence"/>
</dbReference>
<gene>
    <name evidence="1" type="ORF">C8A05DRAFT_15898</name>
</gene>
<evidence type="ECO:0000313" key="2">
    <source>
        <dbReference type="Proteomes" id="UP001303889"/>
    </source>
</evidence>
<keyword evidence="2" id="KW-1185">Reference proteome</keyword>
<reference evidence="1" key="2">
    <citation type="submission" date="2023-05" db="EMBL/GenBank/DDBJ databases">
        <authorList>
            <consortium name="Lawrence Berkeley National Laboratory"/>
            <person name="Steindorff A."/>
            <person name="Hensen N."/>
            <person name="Bonometti L."/>
            <person name="Westerberg I."/>
            <person name="Brannstrom I.O."/>
            <person name="Guillou S."/>
            <person name="Cros-Aarteil S."/>
            <person name="Calhoun S."/>
            <person name="Haridas S."/>
            <person name="Kuo A."/>
            <person name="Mondo S."/>
            <person name="Pangilinan J."/>
            <person name="Riley R."/>
            <person name="Labutti K."/>
            <person name="Andreopoulos B."/>
            <person name="Lipzen A."/>
            <person name="Chen C."/>
            <person name="Yanf M."/>
            <person name="Daum C."/>
            <person name="Ng V."/>
            <person name="Clum A."/>
            <person name="Ohm R."/>
            <person name="Martin F."/>
            <person name="Silar P."/>
            <person name="Natvig D."/>
            <person name="Lalanne C."/>
            <person name="Gautier V."/>
            <person name="Ament-Velasquez S.L."/>
            <person name="Kruys A."/>
            <person name="Hutchinson M.I."/>
            <person name="Powell A.J."/>
            <person name="Barry K."/>
            <person name="Miller A.N."/>
            <person name="Grigoriev I.V."/>
            <person name="Debuchy R."/>
            <person name="Gladieux P."/>
            <person name="Thoren M.H."/>
            <person name="Johannesson H."/>
        </authorList>
    </citation>
    <scope>NUCLEOTIDE SEQUENCE</scope>
    <source>
        <strain evidence="1">CBS 103.79</strain>
    </source>
</reference>
<dbReference type="EMBL" id="MU855540">
    <property type="protein sequence ID" value="KAK3901992.1"/>
    <property type="molecule type" value="Genomic_DNA"/>
</dbReference>
<organism evidence="1 2">
    <name type="scientific">Staphylotrichum tortipilum</name>
    <dbReference type="NCBI Taxonomy" id="2831512"/>
    <lineage>
        <taxon>Eukaryota</taxon>
        <taxon>Fungi</taxon>
        <taxon>Dikarya</taxon>
        <taxon>Ascomycota</taxon>
        <taxon>Pezizomycotina</taxon>
        <taxon>Sordariomycetes</taxon>
        <taxon>Sordariomycetidae</taxon>
        <taxon>Sordariales</taxon>
        <taxon>Chaetomiaceae</taxon>
        <taxon>Staphylotrichum</taxon>
    </lineage>
</organism>
<evidence type="ECO:0000313" key="1">
    <source>
        <dbReference type="EMBL" id="KAK3901992.1"/>
    </source>
</evidence>
<comment type="caution">
    <text evidence="1">The sequence shown here is derived from an EMBL/GenBank/DDBJ whole genome shotgun (WGS) entry which is preliminary data.</text>
</comment>
<name>A0AAN6ML24_9PEZI</name>